<sequence>MTGPSNDFVDPDEDGFADDDLLSPDDNHVDPRAMKNNGPTAQKSFLERDNFENELGSAAEDPFGEDFSDISKHEIVDVFGEGDLAGRPVIVIYAYRFPSNKTFDHLKFLRFIQFTLDKVVEMDYSIIYFHYGLRSNNKPPVNFLLKAYQMLDRRYKKNLKALYLVHPTKFIRFVWTLFKPLISYKFQEKMHYVNTLGELSSGISVSNMNLPQPIIDHDKSISSTSKVPQSTSQQLSPHPPRPTQQFNVSLQFILDHHPNCDVPPLVTELIDFMRKHGMNIEGIFRRSATVSVVKNLQARIDLGEKIDFINDPEFDGDIQKAIIHASVLLKTFLRSLGEPVITNALYPELALLNGVSKEDRPEAVRKLTQKMPPENYLLLKTVIKFLTEVAENSHNNLMDANNLSVVFGPNLTWPTDQQVPILQLNNLNNFCYTLIKHFDYIFEGR</sequence>
<dbReference type="PROSITE" id="PS50238">
    <property type="entry name" value="RHOGAP"/>
    <property type="match status" value="1"/>
</dbReference>
<dbReference type="InterPro" id="IPR000198">
    <property type="entry name" value="RhoGAP_dom"/>
</dbReference>
<gene>
    <name evidence="4" type="ORF">DdX_05718</name>
</gene>
<dbReference type="Gene3D" id="3.40.525.10">
    <property type="entry name" value="CRAL-TRIO lipid binding domain"/>
    <property type="match status" value="1"/>
</dbReference>
<feature type="compositionally biased region" description="Polar residues" evidence="1">
    <location>
        <begin position="221"/>
        <end position="236"/>
    </location>
</feature>
<dbReference type="SUPFAM" id="SSF52087">
    <property type="entry name" value="CRAL/TRIO domain"/>
    <property type="match status" value="1"/>
</dbReference>
<feature type="compositionally biased region" description="Acidic residues" evidence="1">
    <location>
        <begin position="9"/>
        <end position="23"/>
    </location>
</feature>
<dbReference type="GO" id="GO:0005096">
    <property type="term" value="F:GTPase activator activity"/>
    <property type="evidence" value="ECO:0007669"/>
    <property type="project" value="TreeGrafter"/>
</dbReference>
<protein>
    <submittedName>
        <fullName evidence="4">RhoGAP domain-containing protein</fullName>
    </submittedName>
</protein>
<dbReference type="GO" id="GO:0007264">
    <property type="term" value="P:small GTPase-mediated signal transduction"/>
    <property type="evidence" value="ECO:0007669"/>
    <property type="project" value="TreeGrafter"/>
</dbReference>
<dbReference type="GO" id="GO:0005737">
    <property type="term" value="C:cytoplasm"/>
    <property type="evidence" value="ECO:0007669"/>
    <property type="project" value="TreeGrafter"/>
</dbReference>
<evidence type="ECO:0000313" key="5">
    <source>
        <dbReference type="Proteomes" id="UP001201812"/>
    </source>
</evidence>
<evidence type="ECO:0000313" key="4">
    <source>
        <dbReference type="EMBL" id="KAI1720331.1"/>
    </source>
</evidence>
<evidence type="ECO:0000259" key="2">
    <source>
        <dbReference type="PROSITE" id="PS50191"/>
    </source>
</evidence>
<comment type="caution">
    <text evidence="4">The sequence shown here is derived from an EMBL/GenBank/DDBJ whole genome shotgun (WGS) entry which is preliminary data.</text>
</comment>
<dbReference type="PROSITE" id="PS50191">
    <property type="entry name" value="CRAL_TRIO"/>
    <property type="match status" value="1"/>
</dbReference>
<dbReference type="InterPro" id="IPR008936">
    <property type="entry name" value="Rho_GTPase_activation_prot"/>
</dbReference>
<dbReference type="CDD" id="cd00170">
    <property type="entry name" value="SEC14"/>
    <property type="match status" value="1"/>
</dbReference>
<dbReference type="PANTHER" id="PTHR45808">
    <property type="entry name" value="RHO GTPASE-ACTIVATING PROTEIN 68F"/>
    <property type="match status" value="1"/>
</dbReference>
<dbReference type="PANTHER" id="PTHR45808:SF2">
    <property type="entry name" value="RHO GTPASE-ACTIVATING PROTEIN 68F"/>
    <property type="match status" value="1"/>
</dbReference>
<name>A0AAD4ND50_9BILA</name>
<evidence type="ECO:0000259" key="3">
    <source>
        <dbReference type="PROSITE" id="PS50238"/>
    </source>
</evidence>
<feature type="domain" description="CRAL-TRIO" evidence="2">
    <location>
        <begin position="66"/>
        <end position="222"/>
    </location>
</feature>
<dbReference type="Gene3D" id="1.10.555.10">
    <property type="entry name" value="Rho GTPase activation protein"/>
    <property type="match status" value="1"/>
</dbReference>
<dbReference type="SMART" id="SM00516">
    <property type="entry name" value="SEC14"/>
    <property type="match status" value="1"/>
</dbReference>
<proteinExistence type="predicted"/>
<dbReference type="InterPro" id="IPR001251">
    <property type="entry name" value="CRAL-TRIO_dom"/>
</dbReference>
<feature type="region of interest" description="Disordered" evidence="1">
    <location>
        <begin position="1"/>
        <end position="44"/>
    </location>
</feature>
<organism evidence="4 5">
    <name type="scientific">Ditylenchus destructor</name>
    <dbReference type="NCBI Taxonomy" id="166010"/>
    <lineage>
        <taxon>Eukaryota</taxon>
        <taxon>Metazoa</taxon>
        <taxon>Ecdysozoa</taxon>
        <taxon>Nematoda</taxon>
        <taxon>Chromadorea</taxon>
        <taxon>Rhabditida</taxon>
        <taxon>Tylenchina</taxon>
        <taxon>Tylenchomorpha</taxon>
        <taxon>Sphaerularioidea</taxon>
        <taxon>Anguinidae</taxon>
        <taxon>Anguininae</taxon>
        <taxon>Ditylenchus</taxon>
    </lineage>
</organism>
<evidence type="ECO:0000256" key="1">
    <source>
        <dbReference type="SAM" id="MobiDB-lite"/>
    </source>
</evidence>
<dbReference type="InterPro" id="IPR036865">
    <property type="entry name" value="CRAL-TRIO_dom_sf"/>
</dbReference>
<dbReference type="Pfam" id="PF00620">
    <property type="entry name" value="RhoGAP"/>
    <property type="match status" value="1"/>
</dbReference>
<dbReference type="Pfam" id="PF13716">
    <property type="entry name" value="CRAL_TRIO_2"/>
    <property type="match status" value="1"/>
</dbReference>
<keyword evidence="5" id="KW-1185">Reference proteome</keyword>
<accession>A0AAD4ND50</accession>
<dbReference type="SMART" id="SM00324">
    <property type="entry name" value="RhoGAP"/>
    <property type="match status" value="1"/>
</dbReference>
<dbReference type="GO" id="GO:2001136">
    <property type="term" value="P:negative regulation of endocytic recycling"/>
    <property type="evidence" value="ECO:0007669"/>
    <property type="project" value="TreeGrafter"/>
</dbReference>
<dbReference type="SUPFAM" id="SSF48350">
    <property type="entry name" value="GTPase activation domain, GAP"/>
    <property type="match status" value="1"/>
</dbReference>
<dbReference type="AlphaFoldDB" id="A0AAD4ND50"/>
<dbReference type="EMBL" id="JAKKPZ010000006">
    <property type="protein sequence ID" value="KAI1720331.1"/>
    <property type="molecule type" value="Genomic_DNA"/>
</dbReference>
<dbReference type="Proteomes" id="UP001201812">
    <property type="component" value="Unassembled WGS sequence"/>
</dbReference>
<feature type="region of interest" description="Disordered" evidence="1">
    <location>
        <begin position="220"/>
        <end position="242"/>
    </location>
</feature>
<feature type="domain" description="Rho-GAP" evidence="3">
    <location>
        <begin position="248"/>
        <end position="442"/>
    </location>
</feature>
<reference evidence="4" key="1">
    <citation type="submission" date="2022-01" db="EMBL/GenBank/DDBJ databases">
        <title>Genome Sequence Resource for Two Populations of Ditylenchus destructor, the Migratory Endoparasitic Phytonematode.</title>
        <authorList>
            <person name="Zhang H."/>
            <person name="Lin R."/>
            <person name="Xie B."/>
        </authorList>
    </citation>
    <scope>NUCLEOTIDE SEQUENCE</scope>
    <source>
        <strain evidence="4">BazhouSP</strain>
    </source>
</reference>